<dbReference type="InterPro" id="IPR035969">
    <property type="entry name" value="Rab-GAP_TBC_sf"/>
</dbReference>
<sequence length="810" mass="93533">MGGGCSCLGKNKQKGSNQTRNCVDKGKSITGRPSPIVSNSLKSSLSQNINETSNLESGVPSRVIKIGLQDYNKDVGVNFLKKELFDNLTPKSRKKYDSRRKKWDTMAHFDSHKNESINSKSVYNELKKFFEKNSNKFCERIGKGPPCEYRWFAWKIISGVDYSLIPGLYKELLEEADKIEENEHDKLRQINLDLNRTFPDFSFFSGEKGKRGQQKLKRALRAYAMYNKEVGYTQSINFLMGFFLMVNGGNEEEAFWLFVAITKKNQNFHMVGNFEGGLEGFYVDKFPLYHQFVYQFDKLFEKKIPKLKSHFDNIGYPAPVWLQKWFMTLFLYSFPMKLCIRLWDNLLVEGLVYIFKFPLAIMEILQLTLLKCNFEEVNEILSNLRTMDDPDLQGETAVLPSTEKIMLKARKIKLKHKELEDLKKEYEQLASQNDQMKHIKTLPRILEEEDIYEEVKKMHSQSFDENGFLIDIEECKSPNKRYERRNSTGILWIKTGSSLEEEDYIEGEQPTGQRKYRKIKNTMRVRVNKKNSKIKPKKSLRKDSIIHNTSKLPPIHDDKQQKDITAGFLRNLSIGSFFETESKIGEMKKKSSTTMHKSLKSLRIAAPKTSCRGGRISHANIDNCLLNLPTFNSFSQSLGRYSSVKHFQHAHTDREIIEEISEDLNESLDNFLLNDSFNPPNSRSTLIKFRRGGTEVERLKSLSSKYKSHESHKEDDHTASVKGNYIEAISHSENDKLQECFEQANSDLFLESQKNGKVKIIDLESLDCSDSSSSLMNDSNEDNNSGSKTHDTIKAAEFHSPHNSNFINFN</sequence>
<gene>
    <name evidence="4" type="ORF">ECRASSUSDP1_LOCUS27971</name>
</gene>
<dbReference type="Gene3D" id="1.10.472.80">
    <property type="entry name" value="Ypt/Rab-GAP domain of gyp1p, domain 3"/>
    <property type="match status" value="1"/>
</dbReference>
<organism evidence="4 5">
    <name type="scientific">Euplotes crassus</name>
    <dbReference type="NCBI Taxonomy" id="5936"/>
    <lineage>
        <taxon>Eukaryota</taxon>
        <taxon>Sar</taxon>
        <taxon>Alveolata</taxon>
        <taxon>Ciliophora</taxon>
        <taxon>Intramacronucleata</taxon>
        <taxon>Spirotrichea</taxon>
        <taxon>Hypotrichia</taxon>
        <taxon>Euplotida</taxon>
        <taxon>Euplotidae</taxon>
        <taxon>Moneuplotes</taxon>
    </lineage>
</organism>
<dbReference type="Proteomes" id="UP001295684">
    <property type="component" value="Unassembled WGS sequence"/>
</dbReference>
<evidence type="ECO:0000313" key="5">
    <source>
        <dbReference type="Proteomes" id="UP001295684"/>
    </source>
</evidence>
<comment type="caution">
    <text evidence="4">The sequence shown here is derived from an EMBL/GenBank/DDBJ whole genome shotgun (WGS) entry which is preliminary data.</text>
</comment>
<dbReference type="Pfam" id="PF00566">
    <property type="entry name" value="RabGAP-TBC"/>
    <property type="match status" value="1"/>
</dbReference>
<name>A0AAD1Y8A0_EUPCR</name>
<dbReference type="PROSITE" id="PS50086">
    <property type="entry name" value="TBC_RABGAP"/>
    <property type="match status" value="1"/>
</dbReference>
<reference evidence="4" key="1">
    <citation type="submission" date="2023-07" db="EMBL/GenBank/DDBJ databases">
        <authorList>
            <consortium name="AG Swart"/>
            <person name="Singh M."/>
            <person name="Singh A."/>
            <person name="Seah K."/>
            <person name="Emmerich C."/>
        </authorList>
    </citation>
    <scope>NUCLEOTIDE SEQUENCE</scope>
    <source>
        <strain evidence="4">DP1</strain>
    </source>
</reference>
<feature type="compositionally biased region" description="Low complexity" evidence="2">
    <location>
        <begin position="769"/>
        <end position="785"/>
    </location>
</feature>
<evidence type="ECO:0000256" key="1">
    <source>
        <dbReference type="SAM" id="Coils"/>
    </source>
</evidence>
<proteinExistence type="predicted"/>
<accession>A0AAD1Y8A0</accession>
<dbReference type="SUPFAM" id="SSF47923">
    <property type="entry name" value="Ypt/Rab-GAP domain of gyp1p"/>
    <property type="match status" value="2"/>
</dbReference>
<feature type="domain" description="Rab-GAP TBC" evidence="3">
    <location>
        <begin position="144"/>
        <end position="350"/>
    </location>
</feature>
<evidence type="ECO:0000259" key="3">
    <source>
        <dbReference type="PROSITE" id="PS50086"/>
    </source>
</evidence>
<dbReference type="SMART" id="SM00164">
    <property type="entry name" value="TBC"/>
    <property type="match status" value="1"/>
</dbReference>
<feature type="region of interest" description="Disordered" evidence="2">
    <location>
        <begin position="1"/>
        <end position="40"/>
    </location>
</feature>
<evidence type="ECO:0000313" key="4">
    <source>
        <dbReference type="EMBL" id="CAI2386358.1"/>
    </source>
</evidence>
<feature type="region of interest" description="Disordered" evidence="2">
    <location>
        <begin position="769"/>
        <end position="789"/>
    </location>
</feature>
<dbReference type="InterPro" id="IPR000195">
    <property type="entry name" value="Rab-GAP-TBC_dom"/>
</dbReference>
<dbReference type="Gene3D" id="1.10.8.270">
    <property type="entry name" value="putative rabgap domain of human tbc1 domain family member 14 like domains"/>
    <property type="match status" value="1"/>
</dbReference>
<protein>
    <recommendedName>
        <fullName evidence="3">Rab-GAP TBC domain-containing protein</fullName>
    </recommendedName>
</protein>
<dbReference type="GO" id="GO:0031267">
    <property type="term" value="F:small GTPase binding"/>
    <property type="evidence" value="ECO:0007669"/>
    <property type="project" value="TreeGrafter"/>
</dbReference>
<dbReference type="PANTHER" id="PTHR47219:SF9">
    <property type="entry name" value="GTPASE ACTIVATING PROTEIN AND CENTROSOME-ASSOCIATED, ISOFORM B"/>
    <property type="match status" value="1"/>
</dbReference>
<feature type="coiled-coil region" evidence="1">
    <location>
        <begin position="409"/>
        <end position="439"/>
    </location>
</feature>
<dbReference type="AlphaFoldDB" id="A0AAD1Y8A0"/>
<keyword evidence="1" id="KW-0175">Coiled coil</keyword>
<dbReference type="EMBL" id="CAMPGE010028859">
    <property type="protein sequence ID" value="CAI2386358.1"/>
    <property type="molecule type" value="Genomic_DNA"/>
</dbReference>
<dbReference type="PANTHER" id="PTHR47219">
    <property type="entry name" value="RAB GTPASE-ACTIVATING PROTEIN 1-LIKE"/>
    <property type="match status" value="1"/>
</dbReference>
<dbReference type="InterPro" id="IPR050302">
    <property type="entry name" value="Rab_GAP_TBC_domain"/>
</dbReference>
<evidence type="ECO:0000256" key="2">
    <source>
        <dbReference type="SAM" id="MobiDB-lite"/>
    </source>
</evidence>
<dbReference type="FunFam" id="1.10.8.270:FF:000016">
    <property type="entry name" value="TBC1 domain family member 2A"/>
    <property type="match status" value="1"/>
</dbReference>
<dbReference type="GO" id="GO:0005096">
    <property type="term" value="F:GTPase activator activity"/>
    <property type="evidence" value="ECO:0007669"/>
    <property type="project" value="TreeGrafter"/>
</dbReference>
<keyword evidence="5" id="KW-1185">Reference proteome</keyword>